<organism evidence="7 8">
    <name type="scientific">Saitoella complicata (strain BCRC 22490 / CBS 7301 / JCM 7358 / NBRC 10748 / NRRL Y-17804)</name>
    <dbReference type="NCBI Taxonomy" id="698492"/>
    <lineage>
        <taxon>Eukaryota</taxon>
        <taxon>Fungi</taxon>
        <taxon>Dikarya</taxon>
        <taxon>Ascomycota</taxon>
        <taxon>Taphrinomycotina</taxon>
        <taxon>Taphrinomycotina incertae sedis</taxon>
        <taxon>Saitoella</taxon>
    </lineage>
</organism>
<evidence type="ECO:0000313" key="7">
    <source>
        <dbReference type="EMBL" id="GAO51908.1"/>
    </source>
</evidence>
<dbReference type="Pfam" id="PF08523">
    <property type="entry name" value="MBF1"/>
    <property type="match status" value="1"/>
</dbReference>
<evidence type="ECO:0000259" key="6">
    <source>
        <dbReference type="PROSITE" id="PS50943"/>
    </source>
</evidence>
<dbReference type="AlphaFoldDB" id="A0A0E9NQ40"/>
<dbReference type="InterPro" id="IPR013729">
    <property type="entry name" value="MBF1_N"/>
</dbReference>
<dbReference type="CDD" id="cd00093">
    <property type="entry name" value="HTH_XRE"/>
    <property type="match status" value="1"/>
</dbReference>
<dbReference type="OMA" id="ARMDKGM"/>
<dbReference type="GO" id="GO:0005634">
    <property type="term" value="C:nucleus"/>
    <property type="evidence" value="ECO:0007669"/>
    <property type="project" value="TreeGrafter"/>
</dbReference>
<dbReference type="InterPro" id="IPR010982">
    <property type="entry name" value="Lambda_DNA-bd_dom_sf"/>
</dbReference>
<comment type="function">
    <text evidence="5">Transcriptional coactivator that stimulates GCN4-dependent transcriptional activity by bridging the DNA-binding region of GCN4 and TBP (SPT15), thereby recruiting TBP to GCN4-bound promoters. Involved in induction of the ribosome quality control (RQC) pathway; a pathway that degrades nascent peptide chains during problematic translation. Required to prevent stalled ribosomes from frameshifting.</text>
</comment>
<keyword evidence="2" id="KW-0805">Transcription regulation</keyword>
<dbReference type="Pfam" id="PF01381">
    <property type="entry name" value="HTH_3"/>
    <property type="match status" value="1"/>
</dbReference>
<dbReference type="PROSITE" id="PS50943">
    <property type="entry name" value="HTH_CROC1"/>
    <property type="match status" value="1"/>
</dbReference>
<dbReference type="SMART" id="SM00530">
    <property type="entry name" value="HTH_XRE"/>
    <property type="match status" value="1"/>
</dbReference>
<accession>A0A0E9NQ40</accession>
<dbReference type="FunFam" id="1.10.260.40:FF:000018">
    <property type="entry name" value="Multiprotein bridging factor 1"/>
    <property type="match status" value="1"/>
</dbReference>
<keyword evidence="8" id="KW-1185">Reference proteome</keyword>
<evidence type="ECO:0000256" key="3">
    <source>
        <dbReference type="ARBA" id="ARBA00023125"/>
    </source>
</evidence>
<dbReference type="Proteomes" id="UP000033140">
    <property type="component" value="Unassembled WGS sequence"/>
</dbReference>
<keyword evidence="3" id="KW-0238">DNA-binding</keyword>
<proteinExistence type="inferred from homology"/>
<dbReference type="EMBL" id="BACD03000055">
    <property type="protein sequence ID" value="GAO51908.1"/>
    <property type="molecule type" value="Genomic_DNA"/>
</dbReference>
<feature type="domain" description="HTH cro/C1-type" evidence="6">
    <location>
        <begin position="159"/>
        <end position="213"/>
    </location>
</feature>
<reference evidence="7 8" key="1">
    <citation type="journal article" date="2011" name="J. Gen. Appl. Microbiol.">
        <title>Draft genome sequencing of the enigmatic yeast Saitoella complicata.</title>
        <authorList>
            <person name="Nishida H."/>
            <person name="Hamamoto M."/>
            <person name="Sugiyama J."/>
        </authorList>
    </citation>
    <scope>NUCLEOTIDE SEQUENCE [LARGE SCALE GENOMIC DNA]</scope>
    <source>
        <strain evidence="7 8">NRRL Y-17804</strain>
    </source>
</reference>
<dbReference type="InterPro" id="IPR001387">
    <property type="entry name" value="Cro/C1-type_HTH"/>
</dbReference>
<gene>
    <name evidence="7" type="ORF">G7K_5996-t1</name>
</gene>
<evidence type="ECO:0000256" key="5">
    <source>
        <dbReference type="ARBA" id="ARBA00035107"/>
    </source>
</evidence>
<comment type="caution">
    <text evidence="7">The sequence shown here is derived from an EMBL/GenBank/DDBJ whole genome shotgun (WGS) entry which is preliminary data.</text>
</comment>
<comment type="similarity">
    <text evidence="1">Belongs to the MBF1 family.</text>
</comment>
<name>A0A0E9NQ40_SAICN</name>
<evidence type="ECO:0000256" key="2">
    <source>
        <dbReference type="ARBA" id="ARBA00023015"/>
    </source>
</evidence>
<dbReference type="PANTHER" id="PTHR10245:SF15">
    <property type="entry name" value="ENDOTHELIAL DIFFERENTIATION-RELATED FACTOR 1"/>
    <property type="match status" value="1"/>
</dbReference>
<dbReference type="Gene3D" id="1.10.260.40">
    <property type="entry name" value="lambda repressor-like DNA-binding domains"/>
    <property type="match status" value="1"/>
</dbReference>
<protein>
    <recommendedName>
        <fullName evidence="6">HTH cro/C1-type domain-containing protein</fullName>
    </recommendedName>
</protein>
<dbReference type="STRING" id="698492.A0A0E9NQ40"/>
<evidence type="ECO:0000313" key="8">
    <source>
        <dbReference type="Proteomes" id="UP000033140"/>
    </source>
</evidence>
<keyword evidence="4" id="KW-0804">Transcription</keyword>
<dbReference type="GO" id="GO:0003677">
    <property type="term" value="F:DNA binding"/>
    <property type="evidence" value="ECO:0007669"/>
    <property type="project" value="UniProtKB-KW"/>
</dbReference>
<sequence length="225" mass="24454">MLSAPHGSFCAAEAQLDVKLTTKPKPNRHPKILIYKVTIPYPSPPFSSYSPLPPTELNRSTHLLFYHTTTNHTTKMQSNAGWDDVVKVGSRAASTRTATARTSSAINAAQRAGTIVGTEKKYSGPNSVAGTEGQRLTKIDRENEVAPPKTISMDLGKTIQKARMDKGMKQSELAQKVNEKPNVINDYEAARAVPNQQLLGKLERALGVKLRGKDIGQPLGGPKKQ</sequence>
<evidence type="ECO:0000256" key="1">
    <source>
        <dbReference type="ARBA" id="ARBA00009802"/>
    </source>
</evidence>
<reference evidence="7 8" key="3">
    <citation type="journal article" date="2015" name="Genome Announc.">
        <title>Draft Genome Sequence of the Archiascomycetous Yeast Saitoella complicata.</title>
        <authorList>
            <person name="Yamauchi K."/>
            <person name="Kondo S."/>
            <person name="Hamamoto M."/>
            <person name="Takahashi Y."/>
            <person name="Ogura Y."/>
            <person name="Hayashi T."/>
            <person name="Nishida H."/>
        </authorList>
    </citation>
    <scope>NUCLEOTIDE SEQUENCE [LARGE SCALE GENOMIC DNA]</scope>
    <source>
        <strain evidence="7 8">NRRL Y-17804</strain>
    </source>
</reference>
<reference evidence="7 8" key="2">
    <citation type="journal article" date="2014" name="J. Gen. Appl. Microbiol.">
        <title>The early diverging ascomycetous budding yeast Saitoella complicata has three histone deacetylases belonging to the Clr6, Hos2, and Rpd3 lineages.</title>
        <authorList>
            <person name="Nishida H."/>
            <person name="Matsumoto T."/>
            <person name="Kondo S."/>
            <person name="Hamamoto M."/>
            <person name="Yoshikawa H."/>
        </authorList>
    </citation>
    <scope>NUCLEOTIDE SEQUENCE [LARGE SCALE GENOMIC DNA]</scope>
    <source>
        <strain evidence="7 8">NRRL Y-17804</strain>
    </source>
</reference>
<evidence type="ECO:0000256" key="4">
    <source>
        <dbReference type="ARBA" id="ARBA00023163"/>
    </source>
</evidence>
<dbReference type="SUPFAM" id="SSF47413">
    <property type="entry name" value="lambda repressor-like DNA-binding domains"/>
    <property type="match status" value="1"/>
</dbReference>
<dbReference type="PANTHER" id="PTHR10245">
    <property type="entry name" value="ENDOTHELIAL DIFFERENTIATION-RELATED FACTOR 1 MULTIPROTEIN BRIDGING FACTOR 1"/>
    <property type="match status" value="1"/>
</dbReference>